<dbReference type="Proteomes" id="UP000002217">
    <property type="component" value="Chromosome"/>
</dbReference>
<dbReference type="RefSeq" id="WP_015756170.1">
    <property type="nucleotide sequence ID" value="NC_013216.1"/>
</dbReference>
<dbReference type="InterPro" id="IPR035205">
    <property type="entry name" value="DUF5320"/>
</dbReference>
<protein>
    <submittedName>
        <fullName evidence="2">Uncharacterized protein</fullName>
    </submittedName>
</protein>
<accession>C8W5Z6</accession>
<reference evidence="2 3" key="1">
    <citation type="journal article" date="2009" name="Stand. Genomic Sci.">
        <title>Complete genome sequence of Desulfotomaculum acetoxidans type strain (5575).</title>
        <authorList>
            <person name="Spring S."/>
            <person name="Lapidus A."/>
            <person name="Schroder M."/>
            <person name="Gleim D."/>
            <person name="Sims D."/>
            <person name="Meincke L."/>
            <person name="Glavina Del Rio T."/>
            <person name="Tice H."/>
            <person name="Copeland A."/>
            <person name="Cheng J.F."/>
            <person name="Lucas S."/>
            <person name="Chen F."/>
            <person name="Nolan M."/>
            <person name="Bruce D."/>
            <person name="Goodwin L."/>
            <person name="Pitluck S."/>
            <person name="Ivanova N."/>
            <person name="Mavromatis K."/>
            <person name="Mikhailova N."/>
            <person name="Pati A."/>
            <person name="Chen A."/>
            <person name="Palaniappan K."/>
            <person name="Land M."/>
            <person name="Hauser L."/>
            <person name="Chang Y.J."/>
            <person name="Jeffries C.D."/>
            <person name="Chain P."/>
            <person name="Saunders E."/>
            <person name="Brettin T."/>
            <person name="Detter J.C."/>
            <person name="Goker M."/>
            <person name="Bristow J."/>
            <person name="Eisen J.A."/>
            <person name="Markowitz V."/>
            <person name="Hugenholtz P."/>
            <person name="Kyrpides N.C."/>
            <person name="Klenk H.P."/>
            <person name="Han C."/>
        </authorList>
    </citation>
    <scope>NUCLEOTIDE SEQUENCE [LARGE SCALE GENOMIC DNA]</scope>
    <source>
        <strain evidence="3">ATCC 49208 / DSM 771 / VKM B-1644</strain>
    </source>
</reference>
<gene>
    <name evidence="2" type="ordered locus">Dtox_0531</name>
</gene>
<organism evidence="2 3">
    <name type="scientific">Desulfofarcimen acetoxidans (strain ATCC 49208 / DSM 771 / KCTC 5769 / VKM B-1644 / 5575)</name>
    <name type="common">Desulfotomaculum acetoxidans</name>
    <dbReference type="NCBI Taxonomy" id="485916"/>
    <lineage>
        <taxon>Bacteria</taxon>
        <taxon>Bacillati</taxon>
        <taxon>Bacillota</taxon>
        <taxon>Clostridia</taxon>
        <taxon>Eubacteriales</taxon>
        <taxon>Peptococcaceae</taxon>
        <taxon>Desulfofarcimen</taxon>
    </lineage>
</organism>
<proteinExistence type="predicted"/>
<keyword evidence="3" id="KW-1185">Reference proteome</keyword>
<dbReference type="eggNOG" id="ENOG50325P4">
    <property type="taxonomic scope" value="Bacteria"/>
</dbReference>
<sequence length="107" mass="11737">MPRGDETGPMGMGRMTGRGAGFCAGFTAPGYANPVSFRCGFGGGRGSRRMFHATGLPGWKRLGYPAYTGTYEPALDEKELLSQQVKFLESQLEQVKKRFSSFKEDTE</sequence>
<dbReference type="KEGG" id="dae:Dtox_0531"/>
<keyword evidence="1" id="KW-0175">Coiled coil</keyword>
<dbReference type="OrthoDB" id="9815278at2"/>
<dbReference type="EMBL" id="CP001720">
    <property type="protein sequence ID" value="ACV61451.1"/>
    <property type="molecule type" value="Genomic_DNA"/>
</dbReference>
<name>C8W5Z6_DESAS</name>
<dbReference type="AlphaFoldDB" id="C8W5Z6"/>
<dbReference type="Pfam" id="PF17253">
    <property type="entry name" value="DUF5320"/>
    <property type="match status" value="1"/>
</dbReference>
<dbReference type="HOGENOM" id="CLU_136587_0_0_9"/>
<dbReference type="STRING" id="485916.Dtox_0531"/>
<evidence type="ECO:0000313" key="2">
    <source>
        <dbReference type="EMBL" id="ACV61451.1"/>
    </source>
</evidence>
<evidence type="ECO:0000313" key="3">
    <source>
        <dbReference type="Proteomes" id="UP000002217"/>
    </source>
</evidence>
<feature type="coiled-coil region" evidence="1">
    <location>
        <begin position="78"/>
        <end position="105"/>
    </location>
</feature>
<evidence type="ECO:0000256" key="1">
    <source>
        <dbReference type="SAM" id="Coils"/>
    </source>
</evidence>